<reference evidence="1" key="1">
    <citation type="submission" date="2023-06" db="EMBL/GenBank/DDBJ databases">
        <title>Genomic of Agaribacillus aureum.</title>
        <authorList>
            <person name="Wang G."/>
        </authorList>
    </citation>
    <scope>NUCLEOTIDE SEQUENCE</scope>
    <source>
        <strain evidence="1">BMA12</strain>
    </source>
</reference>
<dbReference type="EMBL" id="JAUJEB010000005">
    <property type="protein sequence ID" value="MDN5214813.1"/>
    <property type="molecule type" value="Genomic_DNA"/>
</dbReference>
<evidence type="ECO:0000313" key="2">
    <source>
        <dbReference type="Proteomes" id="UP001172083"/>
    </source>
</evidence>
<dbReference type="InterPro" id="IPR018700">
    <property type="entry name" value="DUF2204"/>
</dbReference>
<comment type="caution">
    <text evidence="1">The sequence shown here is derived from an EMBL/GenBank/DDBJ whole genome shotgun (WGS) entry which is preliminary data.</text>
</comment>
<gene>
    <name evidence="1" type="ORF">QQ020_22225</name>
</gene>
<dbReference type="Pfam" id="PF09970">
    <property type="entry name" value="DUF2204"/>
    <property type="match status" value="1"/>
</dbReference>
<keyword evidence="2" id="KW-1185">Reference proteome</keyword>
<dbReference type="Proteomes" id="UP001172083">
    <property type="component" value="Unassembled WGS sequence"/>
</dbReference>
<dbReference type="SUPFAM" id="SSF81301">
    <property type="entry name" value="Nucleotidyltransferase"/>
    <property type="match status" value="1"/>
</dbReference>
<dbReference type="InterPro" id="IPR043519">
    <property type="entry name" value="NT_sf"/>
</dbReference>
<evidence type="ECO:0000313" key="1">
    <source>
        <dbReference type="EMBL" id="MDN5214813.1"/>
    </source>
</evidence>
<sequence length="168" mass="19265">MISNELRSILQKTCAALNKHKVEYILIGGTAVAFYGYQRPSGGLHGNLDMKYDVDFWYKPTATNYYNLLKALKALDIDTSRLENLIFDPQKTFLRIPHESFRTEFLPQVKGLSSFNKSKQSSKVVNLDGNEISIISYRDLILNKKSIDREVDRSDIEQLEKRNKGLST</sequence>
<accession>A0ABT8LAM4</accession>
<proteinExistence type="predicted"/>
<dbReference type="Gene3D" id="3.30.460.40">
    <property type="match status" value="1"/>
</dbReference>
<organism evidence="1 2">
    <name type="scientific">Agaribacillus aureus</name>
    <dbReference type="NCBI Taxonomy" id="3051825"/>
    <lineage>
        <taxon>Bacteria</taxon>
        <taxon>Pseudomonadati</taxon>
        <taxon>Bacteroidota</taxon>
        <taxon>Cytophagia</taxon>
        <taxon>Cytophagales</taxon>
        <taxon>Splendidivirgaceae</taxon>
        <taxon>Agaribacillus</taxon>
    </lineage>
</organism>
<name>A0ABT8LAM4_9BACT</name>
<dbReference type="RefSeq" id="WP_346760151.1">
    <property type="nucleotide sequence ID" value="NZ_JAUJEB010000005.1"/>
</dbReference>
<protein>
    <submittedName>
        <fullName evidence="1">Nucleotidyltransferase</fullName>
    </submittedName>
</protein>